<accession>A0A6C0BX84</accession>
<evidence type="ECO:0000313" key="1">
    <source>
        <dbReference type="EMBL" id="QHS95863.1"/>
    </source>
</evidence>
<protein>
    <submittedName>
        <fullName evidence="1">Uncharacterized protein</fullName>
    </submittedName>
</protein>
<sequence length="400" mass="46841">MYEDEYINSCGRVEEETPNETTDADMFTLKSNKIGGKKVKIVKNANIYPIQSILSTEDSVNLSGITRVCISAYRINIKPSSTPFLEYLLFKTRNNTMIFPGFNGVRGDWLISANKVYDYITGKKDASKEHYQGVLRVDNVLYVFYRFVLDVENVVENPYKTKTDELWWCLMDEICNWRMVLTMKVDTHVVDLFYRKPELIYLYDTNYNKLEVPVVGYYGTYYKLLEFIYTFGIKENDFVSMYGPYYYFTTYNRAVKYAGWYYEGNKELIKEQVAVDDKGRFDKGGVLRAALFMNHMKAFLNHPMDPVDNSDYADVALKDIDRREKMRIKLKMVDYDATWVNDYDSVYAGRALMDNGEPLFDYPEMVVKNNSQHVVLSIHIVDKKTLGEKWDPTEKGYDFL</sequence>
<organism evidence="1">
    <name type="scientific">viral metagenome</name>
    <dbReference type="NCBI Taxonomy" id="1070528"/>
    <lineage>
        <taxon>unclassified sequences</taxon>
        <taxon>metagenomes</taxon>
        <taxon>organismal metagenomes</taxon>
    </lineage>
</organism>
<reference evidence="1" key="1">
    <citation type="journal article" date="2020" name="Nature">
        <title>Giant virus diversity and host interactions through global metagenomics.</title>
        <authorList>
            <person name="Schulz F."/>
            <person name="Roux S."/>
            <person name="Paez-Espino D."/>
            <person name="Jungbluth S."/>
            <person name="Walsh D.A."/>
            <person name="Denef V.J."/>
            <person name="McMahon K.D."/>
            <person name="Konstantinidis K.T."/>
            <person name="Eloe-Fadrosh E.A."/>
            <person name="Kyrpides N.C."/>
            <person name="Woyke T."/>
        </authorList>
    </citation>
    <scope>NUCLEOTIDE SEQUENCE</scope>
    <source>
        <strain evidence="1">GVMAG-M-3300018868-6</strain>
    </source>
</reference>
<dbReference type="EMBL" id="MN739259">
    <property type="protein sequence ID" value="QHS95863.1"/>
    <property type="molecule type" value="Genomic_DNA"/>
</dbReference>
<proteinExistence type="predicted"/>
<dbReference type="AlphaFoldDB" id="A0A6C0BX84"/>
<name>A0A6C0BX84_9ZZZZ</name>